<dbReference type="Proteomes" id="UP000597877">
    <property type="component" value="Unassembled WGS sequence"/>
</dbReference>
<dbReference type="Pfam" id="PF01076">
    <property type="entry name" value="Mob_Pre"/>
    <property type="match status" value="1"/>
</dbReference>
<dbReference type="RefSeq" id="WP_186840572.1">
    <property type="nucleotide sequence ID" value="NZ_JACOOZ010000008.1"/>
</dbReference>
<gene>
    <name evidence="3" type="ORF">H8S00_11215</name>
</gene>
<sequence length="296" mass="34987">MAFKEMLNILQEEAPNLVVANAVIHYDETSPHMHVVAVPVADGFKKGISKQVSKRKVCTKEFLEKVLQGRIREYAEGRSFIWIGEFLKGKEKGRNNDLAVKEYKVKRENEKYEKVVKEVENLNNEILKKTVEKKIADKKLEKTYEEMKEADAVAQWGIKDIKEFENKVAKGPEEPKGLMSAKSYREKIVMPFIAGLNRIFKRIVKMAKSCFAESMELKKKLEQANEDRERLAEVNETLRWRVKCMDQEIDEKAERICELEESEFMLEYFRRFIRNEDYERIVEMGKEERENKRFTR</sequence>
<evidence type="ECO:0000313" key="4">
    <source>
        <dbReference type="Proteomes" id="UP000597877"/>
    </source>
</evidence>
<protein>
    <submittedName>
        <fullName evidence="3">Plasmid recombination protein</fullName>
    </submittedName>
</protein>
<dbReference type="InterPro" id="IPR001668">
    <property type="entry name" value="Mob_Pre"/>
</dbReference>
<comment type="similarity">
    <text evidence="1">Belongs to the plasmid mobilization pre family.</text>
</comment>
<feature type="coiled-coil region" evidence="2">
    <location>
        <begin position="105"/>
        <end position="132"/>
    </location>
</feature>
<organism evidence="3 4">
    <name type="scientific">Eubacterium segne</name>
    <dbReference type="NCBI Taxonomy" id="2763045"/>
    <lineage>
        <taxon>Bacteria</taxon>
        <taxon>Bacillati</taxon>
        <taxon>Bacillota</taxon>
        <taxon>Clostridia</taxon>
        <taxon>Eubacteriales</taxon>
        <taxon>Eubacteriaceae</taxon>
        <taxon>Eubacterium</taxon>
    </lineage>
</organism>
<keyword evidence="2" id="KW-0175">Coiled coil</keyword>
<evidence type="ECO:0000313" key="3">
    <source>
        <dbReference type="EMBL" id="MBC5668541.1"/>
    </source>
</evidence>
<accession>A0ABR7F4L5</accession>
<feature type="coiled-coil region" evidence="2">
    <location>
        <begin position="207"/>
        <end position="241"/>
    </location>
</feature>
<keyword evidence="4" id="KW-1185">Reference proteome</keyword>
<dbReference type="EMBL" id="JACOOZ010000008">
    <property type="protein sequence ID" value="MBC5668541.1"/>
    <property type="molecule type" value="Genomic_DNA"/>
</dbReference>
<comment type="caution">
    <text evidence="3">The sequence shown here is derived from an EMBL/GenBank/DDBJ whole genome shotgun (WGS) entry which is preliminary data.</text>
</comment>
<proteinExistence type="inferred from homology"/>
<evidence type="ECO:0000256" key="1">
    <source>
        <dbReference type="ARBA" id="ARBA00010657"/>
    </source>
</evidence>
<reference evidence="3 4" key="1">
    <citation type="submission" date="2020-08" db="EMBL/GenBank/DDBJ databases">
        <title>Genome public.</title>
        <authorList>
            <person name="Liu C."/>
            <person name="Sun Q."/>
        </authorList>
    </citation>
    <scope>NUCLEOTIDE SEQUENCE [LARGE SCALE GENOMIC DNA]</scope>
    <source>
        <strain evidence="3 4">BX4</strain>
    </source>
</reference>
<evidence type="ECO:0000256" key="2">
    <source>
        <dbReference type="SAM" id="Coils"/>
    </source>
</evidence>
<dbReference type="Gene3D" id="3.30.930.30">
    <property type="match status" value="1"/>
</dbReference>
<name>A0ABR7F4L5_9FIRM</name>